<sequence length="192" mass="21234">MFLVDGPLGIFGEPASLHRPIMKMINKVRSNVRGTPPLVIGVTKSGRVVEHGKLIQPMLLESFPRGRTVLLPISDPYRYAYIDLGAKNPDSNFGNDTHYGQAFLVRSANDRIFELNIAYPFATKVAGFQNQKVDLAAYGNDIGRAIGVLEVFETELYEDANIVQHLAHRCASISHRPAGRTLDLFVRSIIGT</sequence>
<accession>A0A917YMI2</accession>
<evidence type="ECO:0000313" key="1">
    <source>
        <dbReference type="EMBL" id="GGO38503.1"/>
    </source>
</evidence>
<name>A0A917YMI2_9RHOB</name>
<dbReference type="OrthoDB" id="63920at2"/>
<dbReference type="AlphaFoldDB" id="A0A917YMI2"/>
<keyword evidence="2" id="KW-1185">Reference proteome</keyword>
<gene>
    <name evidence="1" type="ORF">GCM10010991_35930</name>
</gene>
<comment type="caution">
    <text evidence="1">The sequence shown here is derived from an EMBL/GenBank/DDBJ whole genome shotgun (WGS) entry which is preliminary data.</text>
</comment>
<protein>
    <submittedName>
        <fullName evidence="1">Uncharacterized protein</fullName>
    </submittedName>
</protein>
<dbReference type="Proteomes" id="UP000598196">
    <property type="component" value="Unassembled WGS sequence"/>
</dbReference>
<organism evidence="1 2">
    <name type="scientific">Gemmobacter aquaticus</name>
    <dbReference type="NCBI Taxonomy" id="490185"/>
    <lineage>
        <taxon>Bacteria</taxon>
        <taxon>Pseudomonadati</taxon>
        <taxon>Pseudomonadota</taxon>
        <taxon>Alphaproteobacteria</taxon>
        <taxon>Rhodobacterales</taxon>
        <taxon>Paracoccaceae</taxon>
        <taxon>Gemmobacter</taxon>
    </lineage>
</organism>
<reference evidence="1 2" key="1">
    <citation type="journal article" date="2014" name="Int. J. Syst. Evol. Microbiol.">
        <title>Complete genome sequence of Corynebacterium casei LMG S-19264T (=DSM 44701T), isolated from a smear-ripened cheese.</title>
        <authorList>
            <consortium name="US DOE Joint Genome Institute (JGI-PGF)"/>
            <person name="Walter F."/>
            <person name="Albersmeier A."/>
            <person name="Kalinowski J."/>
            <person name="Ruckert C."/>
        </authorList>
    </citation>
    <scope>NUCLEOTIDE SEQUENCE [LARGE SCALE GENOMIC DNA]</scope>
    <source>
        <strain evidence="1 2">CGMCC 1.7029</strain>
    </source>
</reference>
<dbReference type="EMBL" id="BMLP01000012">
    <property type="protein sequence ID" value="GGO38503.1"/>
    <property type="molecule type" value="Genomic_DNA"/>
</dbReference>
<proteinExistence type="predicted"/>
<evidence type="ECO:0000313" key="2">
    <source>
        <dbReference type="Proteomes" id="UP000598196"/>
    </source>
</evidence>
<dbReference type="RefSeq" id="WP_146284450.1">
    <property type="nucleotide sequence ID" value="NZ_BMLP01000012.1"/>
</dbReference>